<evidence type="ECO:0000313" key="1">
    <source>
        <dbReference type="EMBL" id="ADU21970.1"/>
    </source>
</evidence>
<evidence type="ECO:0000313" key="2">
    <source>
        <dbReference type="Proteomes" id="UP000006919"/>
    </source>
</evidence>
<dbReference type="RefSeq" id="WP_013498138.1">
    <property type="nucleotide sequence ID" value="NC_014833.1"/>
</dbReference>
<sequence>MIEDLIEYCVKGDISYRIISNDEKEKIKGYINERYLDKNRKSGRTLFDHLKISESVTADAVDSWQWLKQFFKEKKAVAFFRYDEEQYVELYDSSLFFEFYDDYAAIEFYLIDSNGEYLCGYNHSHCIFTMGTAADWLENNEQYRNYYGYDL</sequence>
<gene>
    <name evidence="1" type="ordered locus">Rumal_1464</name>
</gene>
<dbReference type="EMBL" id="CP002403">
    <property type="protein sequence ID" value="ADU21970.1"/>
    <property type="molecule type" value="Genomic_DNA"/>
</dbReference>
<accession>E6UGD2</accession>
<dbReference type="OrthoDB" id="2678776at2"/>
<reference evidence="1 2" key="1">
    <citation type="journal article" date="2011" name="J. Bacteriol.">
        <title>Complete genome of the cellulolytic ruminal bacterium Ruminococcus albus 7.</title>
        <authorList>
            <person name="Suen G."/>
            <person name="Stevenson D.M."/>
            <person name="Bruce D.C."/>
            <person name="Chertkov O."/>
            <person name="Copeland A."/>
            <person name="Cheng J.F."/>
            <person name="Detter C."/>
            <person name="Detter J.C."/>
            <person name="Goodwin L.A."/>
            <person name="Han C.S."/>
            <person name="Hauser L.J."/>
            <person name="Ivanova N.N."/>
            <person name="Kyrpides N.C."/>
            <person name="Land M.L."/>
            <person name="Lapidus A."/>
            <person name="Lucas S."/>
            <person name="Ovchinnikova G."/>
            <person name="Pitluck S."/>
            <person name="Tapia R."/>
            <person name="Woyke T."/>
            <person name="Boyum J."/>
            <person name="Mead D."/>
            <person name="Weimer P.J."/>
        </authorList>
    </citation>
    <scope>NUCLEOTIDE SEQUENCE [LARGE SCALE GENOMIC DNA]</scope>
    <source>
        <strain evidence="2">ATCC 27210 / DSM 20455 / JCM 14654 / NCDO 2250 / 7</strain>
    </source>
</reference>
<organism evidence="1 2">
    <name type="scientific">Ruminococcus albus (strain ATCC 27210 / DSM 20455 / JCM 14654 / NCDO 2250 / 7)</name>
    <dbReference type="NCBI Taxonomy" id="697329"/>
    <lineage>
        <taxon>Bacteria</taxon>
        <taxon>Bacillati</taxon>
        <taxon>Bacillota</taxon>
        <taxon>Clostridia</taxon>
        <taxon>Eubacteriales</taxon>
        <taxon>Oscillospiraceae</taxon>
        <taxon>Ruminococcus</taxon>
    </lineage>
</organism>
<proteinExistence type="predicted"/>
<protein>
    <submittedName>
        <fullName evidence="1">Uncharacterized protein</fullName>
    </submittedName>
</protein>
<dbReference type="AlphaFoldDB" id="E6UGD2"/>
<dbReference type="HOGENOM" id="CLU_1730046_0_0_9"/>
<name>E6UGD2_RUMA7</name>
<dbReference type="Proteomes" id="UP000006919">
    <property type="component" value="Chromosome"/>
</dbReference>
<dbReference type="STRING" id="697329.Rumal_1464"/>
<dbReference type="KEGG" id="ral:Rumal_1464"/>